<dbReference type="Proteomes" id="UP000196778">
    <property type="component" value="Unassembled WGS sequence"/>
</dbReference>
<keyword evidence="1" id="KW-0472">Membrane</keyword>
<gene>
    <name evidence="2" type="ORF">FM119_03625</name>
</gene>
<dbReference type="AlphaFoldDB" id="A0A1R4IUS8"/>
<accession>A0A1R4IUS8</accession>
<proteinExistence type="predicted"/>
<dbReference type="PANTHER" id="PTHR37308:SF1">
    <property type="entry name" value="POLYPRENYL-PHOSPHATE TRANSPORTER"/>
    <property type="match status" value="1"/>
</dbReference>
<keyword evidence="3" id="KW-1185">Reference proteome</keyword>
<feature type="transmembrane region" description="Helical" evidence="1">
    <location>
        <begin position="89"/>
        <end position="107"/>
    </location>
</feature>
<reference evidence="3" key="1">
    <citation type="submission" date="2017-02" db="EMBL/GenBank/DDBJ databases">
        <authorList>
            <person name="Dridi B."/>
        </authorList>
    </citation>
    <scope>NUCLEOTIDE SEQUENCE [LARGE SCALE GENOMIC DNA]</scope>
    <source>
        <strain evidence="3">EB411</strain>
    </source>
</reference>
<feature type="transmembrane region" description="Helical" evidence="1">
    <location>
        <begin position="59"/>
        <end position="83"/>
    </location>
</feature>
<feature type="transmembrane region" description="Helical" evidence="1">
    <location>
        <begin position="190"/>
        <end position="212"/>
    </location>
</feature>
<protein>
    <submittedName>
        <fullName evidence="2">Membrane protein</fullName>
    </submittedName>
</protein>
<dbReference type="PANTHER" id="PTHR37308">
    <property type="entry name" value="INTEGRAL MEMBRANE PROTEIN"/>
    <property type="match status" value="1"/>
</dbReference>
<keyword evidence="1" id="KW-0812">Transmembrane</keyword>
<dbReference type="OrthoDB" id="9793746at2"/>
<sequence length="289" mass="29544">MAEIVPGISGGTAALIVGVYETVIASADQLIRGVVRGAADLVRGRGAARAREHFARVSWGVLLPLGVGMVTAVVLGAAVLGPLVESHPVQTRAVMLGLMAVSLIVPIRLVGPRWRAGEVLLAVVAAVGAFLLTGLPAGTVTDPPMILVAASAAIAVCALVLPGTSGSFLLLVFGMYAPTLAAVNDRDIGYLAVFMLGAVCGLALFVSGLRWLLATYHRVTFAVATGLMAGSLRALWPWQDADRGLQAPGDDLGVVTLMFLIGAAAVAALLIAESALVRRKRASGAAVLD</sequence>
<dbReference type="InterPro" id="IPR007163">
    <property type="entry name" value="VCA0040-like"/>
</dbReference>
<organism evidence="2 3">
    <name type="scientific">Mycetocola reblochoni REB411</name>
    <dbReference type="NCBI Taxonomy" id="1255698"/>
    <lineage>
        <taxon>Bacteria</taxon>
        <taxon>Bacillati</taxon>
        <taxon>Actinomycetota</taxon>
        <taxon>Actinomycetes</taxon>
        <taxon>Micrococcales</taxon>
        <taxon>Microbacteriaceae</taxon>
        <taxon>Mycetocola</taxon>
    </lineage>
</organism>
<feature type="transmembrane region" description="Helical" evidence="1">
    <location>
        <begin position="119"/>
        <end position="138"/>
    </location>
</feature>
<evidence type="ECO:0000256" key="1">
    <source>
        <dbReference type="SAM" id="Phobius"/>
    </source>
</evidence>
<keyword evidence="1" id="KW-1133">Transmembrane helix</keyword>
<dbReference type="EMBL" id="FUKR01000022">
    <property type="protein sequence ID" value="SJN23419.1"/>
    <property type="molecule type" value="Genomic_DNA"/>
</dbReference>
<dbReference type="Pfam" id="PF04018">
    <property type="entry name" value="VCA0040-like"/>
    <property type="match status" value="1"/>
</dbReference>
<evidence type="ECO:0000313" key="2">
    <source>
        <dbReference type="EMBL" id="SJN23419.1"/>
    </source>
</evidence>
<name>A0A1R4IUS8_9MICO</name>
<feature type="transmembrane region" description="Helical" evidence="1">
    <location>
        <begin position="252"/>
        <end position="272"/>
    </location>
</feature>
<evidence type="ECO:0000313" key="3">
    <source>
        <dbReference type="Proteomes" id="UP000196778"/>
    </source>
</evidence>
<feature type="transmembrane region" description="Helical" evidence="1">
    <location>
        <begin position="144"/>
        <end position="161"/>
    </location>
</feature>